<dbReference type="Proteomes" id="UP001497744">
    <property type="component" value="Unassembled WGS sequence"/>
</dbReference>
<dbReference type="GeneID" id="94192933"/>
<dbReference type="RefSeq" id="XP_067713521.1">
    <property type="nucleotide sequence ID" value="XM_067857420.1"/>
</dbReference>
<evidence type="ECO:0000313" key="3">
    <source>
        <dbReference type="Proteomes" id="UP001497744"/>
    </source>
</evidence>
<name>A0AAV4LNC4_BABCB</name>
<feature type="transmembrane region" description="Helical" evidence="1">
    <location>
        <begin position="153"/>
        <end position="174"/>
    </location>
</feature>
<reference evidence="2 3" key="1">
    <citation type="submission" date="2021-06" db="EMBL/GenBank/DDBJ databases">
        <title>Genome sequence of Babesia caballi.</title>
        <authorList>
            <person name="Yamagishi J."/>
            <person name="Kidaka T."/>
            <person name="Ochi A."/>
        </authorList>
    </citation>
    <scope>NUCLEOTIDE SEQUENCE [LARGE SCALE GENOMIC DNA]</scope>
    <source>
        <strain evidence="2">USDA-D6B2</strain>
    </source>
</reference>
<keyword evidence="3" id="KW-1185">Reference proteome</keyword>
<organism evidence="2 3">
    <name type="scientific">Babesia caballi</name>
    <dbReference type="NCBI Taxonomy" id="5871"/>
    <lineage>
        <taxon>Eukaryota</taxon>
        <taxon>Sar</taxon>
        <taxon>Alveolata</taxon>
        <taxon>Apicomplexa</taxon>
        <taxon>Aconoidasida</taxon>
        <taxon>Piroplasmida</taxon>
        <taxon>Babesiidae</taxon>
        <taxon>Babesia</taxon>
    </lineage>
</organism>
<gene>
    <name evidence="2" type="ORF">BcabD6B2_08850</name>
</gene>
<accession>A0AAV4LNC4</accession>
<sequence length="338" mass="36768">MIKLKNDQTIKGLAEELIKLLDSDPKNVAEGVLKVMGGSLTKVVGGLDSLKSQQTYVRSPVAFIQTFKSKTELVRDYGSAVDDGRIGELIDLLQKDATKGTGGPISALADKLKSFIGYQANGKPDGTGIIKNSNSYQSAYDGKKWNEVGDQKVCAKIFLGVAPLIFYLLPFLYWKCKLPAIDDGGWANKKLNEEHPKSFMEKMGFSDKQLDDSKHGSKVATLTGSTCFKEIETAYYQAKKEAQKNPPTKTLSPEPYYATVIRKLEELKNSSIHPETSPLSRCYLIAFTFFTPNETYEVQSSSPATPSFIGYSGTAALAGGAYGFNLGGLGTFMSALLA</sequence>
<dbReference type="EMBL" id="BPLF01000001">
    <property type="protein sequence ID" value="GIX61450.1"/>
    <property type="molecule type" value="Genomic_DNA"/>
</dbReference>
<protein>
    <submittedName>
        <fullName evidence="2">Variant erythrocyte surface antigen-1 family protein</fullName>
    </submittedName>
</protein>
<keyword evidence="1" id="KW-0812">Transmembrane</keyword>
<evidence type="ECO:0000313" key="2">
    <source>
        <dbReference type="EMBL" id="GIX61450.1"/>
    </source>
</evidence>
<evidence type="ECO:0000256" key="1">
    <source>
        <dbReference type="SAM" id="Phobius"/>
    </source>
</evidence>
<dbReference type="AlphaFoldDB" id="A0AAV4LNC4"/>
<keyword evidence="1" id="KW-0472">Membrane</keyword>
<keyword evidence="1" id="KW-1133">Transmembrane helix</keyword>
<comment type="caution">
    <text evidence="2">The sequence shown here is derived from an EMBL/GenBank/DDBJ whole genome shotgun (WGS) entry which is preliminary data.</text>
</comment>
<proteinExistence type="predicted"/>